<keyword evidence="2 8" id="KW-0349">Heme</keyword>
<protein>
    <submittedName>
        <fullName evidence="11">Cytochrome-c peroxidase</fullName>
    </submittedName>
</protein>
<dbReference type="PIRSF" id="PIRSF000294">
    <property type="entry name" value="Cytochrome-c_peroxidase"/>
    <property type="match status" value="1"/>
</dbReference>
<evidence type="ECO:0000256" key="8">
    <source>
        <dbReference type="PROSITE-ProRule" id="PRU00433"/>
    </source>
</evidence>
<evidence type="ECO:0000256" key="5">
    <source>
        <dbReference type="ARBA" id="ARBA00022764"/>
    </source>
</evidence>
<evidence type="ECO:0000256" key="3">
    <source>
        <dbReference type="ARBA" id="ARBA00022723"/>
    </source>
</evidence>
<feature type="chain" id="PRO_5045260534" evidence="9">
    <location>
        <begin position="20"/>
        <end position="350"/>
    </location>
</feature>
<evidence type="ECO:0000256" key="6">
    <source>
        <dbReference type="ARBA" id="ARBA00023002"/>
    </source>
</evidence>
<dbReference type="InterPro" id="IPR051395">
    <property type="entry name" value="Cytochrome_c_Peroxidase/MauG"/>
</dbReference>
<dbReference type="Proteomes" id="UP001596292">
    <property type="component" value="Unassembled WGS sequence"/>
</dbReference>
<dbReference type="EMBL" id="JBHSWN010000001">
    <property type="protein sequence ID" value="MFC6792506.1"/>
    <property type="molecule type" value="Genomic_DNA"/>
</dbReference>
<accession>A0ABW2BT49</accession>
<evidence type="ECO:0000259" key="10">
    <source>
        <dbReference type="PROSITE" id="PS51007"/>
    </source>
</evidence>
<sequence length="350" mass="37640">MVSRLRIFGVATATLTALAGVAGYAGTAADGHRAAWRLDYVRPTTIPFPETNPYSPAKAELGRKLFFDPILSGDGSRACVTCHRPDLAWADGRARASTRMGGDMDLHTPTLLNVAWQDGPLGWDGKFPVLEKVARAPISAPGNMNLKMRDAVSRLSADESYREGFAAAFGDPAVSEDRLEAALATYQRLIIAGKAPFDRWIGGEEGAISEPAKRGFDVFNGKGGCAGCHSGWSFTDNSFHDIGTATGTDLGRGRLMPRSVALQYAFKTPTLREIDQRTAYMHDGSVPTLEAVVDHYDKGGIDRPSRSRQIKPLNLSAREKADLLAFLATLSTEGDRDETAAVFPANAPTP</sequence>
<proteinExistence type="predicted"/>
<feature type="domain" description="Cytochrome c" evidence="10">
    <location>
        <begin position="210"/>
        <end position="331"/>
    </location>
</feature>
<evidence type="ECO:0000313" key="11">
    <source>
        <dbReference type="EMBL" id="MFC6792506.1"/>
    </source>
</evidence>
<keyword evidence="5" id="KW-0574">Periplasm</keyword>
<dbReference type="PANTHER" id="PTHR30600:SF13">
    <property type="entry name" value="METHYLAMINE UTILIZATION PROTEIN"/>
    <property type="match status" value="1"/>
</dbReference>
<evidence type="ECO:0000313" key="12">
    <source>
        <dbReference type="Proteomes" id="UP001596292"/>
    </source>
</evidence>
<evidence type="ECO:0000256" key="1">
    <source>
        <dbReference type="ARBA" id="ARBA00004418"/>
    </source>
</evidence>
<dbReference type="RefSeq" id="WP_378975689.1">
    <property type="nucleotide sequence ID" value="NZ_JBHSWN010000001.1"/>
</dbReference>
<comment type="subcellular location">
    <subcellularLocation>
        <location evidence="1">Periplasm</location>
    </subcellularLocation>
</comment>
<dbReference type="InterPro" id="IPR036909">
    <property type="entry name" value="Cyt_c-like_dom_sf"/>
</dbReference>
<dbReference type="InterPro" id="IPR009056">
    <property type="entry name" value="Cyt_c-like_dom"/>
</dbReference>
<name>A0ABW2BT49_9HYPH</name>
<keyword evidence="6" id="KW-0560">Oxidoreductase</keyword>
<dbReference type="InterPro" id="IPR004852">
    <property type="entry name" value="Di-haem_cyt_c_peroxidsae"/>
</dbReference>
<evidence type="ECO:0000256" key="7">
    <source>
        <dbReference type="ARBA" id="ARBA00023004"/>
    </source>
</evidence>
<evidence type="ECO:0000256" key="9">
    <source>
        <dbReference type="SAM" id="SignalP"/>
    </source>
</evidence>
<organism evidence="11 12">
    <name type="scientific">Methylobacterium komagatae</name>
    <dbReference type="NCBI Taxonomy" id="374425"/>
    <lineage>
        <taxon>Bacteria</taxon>
        <taxon>Pseudomonadati</taxon>
        <taxon>Pseudomonadota</taxon>
        <taxon>Alphaproteobacteria</taxon>
        <taxon>Hyphomicrobiales</taxon>
        <taxon>Methylobacteriaceae</taxon>
        <taxon>Methylobacterium</taxon>
    </lineage>
</organism>
<dbReference type="InterPro" id="IPR026259">
    <property type="entry name" value="MauG/Cytc_peroxidase"/>
</dbReference>
<reference evidence="12" key="1">
    <citation type="journal article" date="2019" name="Int. J. Syst. Evol. Microbiol.">
        <title>The Global Catalogue of Microorganisms (GCM) 10K type strain sequencing project: providing services to taxonomists for standard genome sequencing and annotation.</title>
        <authorList>
            <consortium name="The Broad Institute Genomics Platform"/>
            <consortium name="The Broad Institute Genome Sequencing Center for Infectious Disease"/>
            <person name="Wu L."/>
            <person name="Ma J."/>
        </authorList>
    </citation>
    <scope>NUCLEOTIDE SEQUENCE [LARGE SCALE GENOMIC DNA]</scope>
    <source>
        <strain evidence="12">CCUG 48316</strain>
    </source>
</reference>
<dbReference type="GO" id="GO:0004601">
    <property type="term" value="F:peroxidase activity"/>
    <property type="evidence" value="ECO:0007669"/>
    <property type="project" value="UniProtKB-KW"/>
</dbReference>
<gene>
    <name evidence="11" type="ORF">ACFQE0_24870</name>
</gene>
<feature type="signal peptide" evidence="9">
    <location>
        <begin position="1"/>
        <end position="19"/>
    </location>
</feature>
<evidence type="ECO:0000256" key="4">
    <source>
        <dbReference type="ARBA" id="ARBA00022729"/>
    </source>
</evidence>
<keyword evidence="12" id="KW-1185">Reference proteome</keyword>
<keyword evidence="4 9" id="KW-0732">Signal</keyword>
<evidence type="ECO:0000256" key="2">
    <source>
        <dbReference type="ARBA" id="ARBA00022617"/>
    </source>
</evidence>
<keyword evidence="7 8" id="KW-0408">Iron</keyword>
<dbReference type="Pfam" id="PF03150">
    <property type="entry name" value="CCP_MauG"/>
    <property type="match status" value="1"/>
</dbReference>
<dbReference type="SUPFAM" id="SSF46626">
    <property type="entry name" value="Cytochrome c"/>
    <property type="match status" value="2"/>
</dbReference>
<keyword evidence="3 8" id="KW-0479">Metal-binding</keyword>
<keyword evidence="11" id="KW-0575">Peroxidase</keyword>
<dbReference type="Gene3D" id="1.10.760.10">
    <property type="entry name" value="Cytochrome c-like domain"/>
    <property type="match status" value="2"/>
</dbReference>
<comment type="caution">
    <text evidence="11">The sequence shown here is derived from an EMBL/GenBank/DDBJ whole genome shotgun (WGS) entry which is preliminary data.</text>
</comment>
<dbReference type="PANTHER" id="PTHR30600">
    <property type="entry name" value="CYTOCHROME C PEROXIDASE-RELATED"/>
    <property type="match status" value="1"/>
</dbReference>
<dbReference type="PROSITE" id="PS51007">
    <property type="entry name" value="CYTC"/>
    <property type="match status" value="1"/>
</dbReference>